<sequence>MNTEMPDEIISLGAFEPRDTKSIISKLEAQAIAFEIGIDESLLMTPSRGVEFQLGRFPDGSKNLIFIHKDNLPEAEAILASVFPQ</sequence>
<evidence type="ECO:0000313" key="1">
    <source>
        <dbReference type="EMBL" id="MBK1790341.1"/>
    </source>
</evidence>
<evidence type="ECO:0000313" key="2">
    <source>
        <dbReference type="Proteomes" id="UP000624703"/>
    </source>
</evidence>
<dbReference type="EMBL" id="JAENIM010000021">
    <property type="protein sequence ID" value="MBK1790341.1"/>
    <property type="molecule type" value="Genomic_DNA"/>
</dbReference>
<proteinExistence type="predicted"/>
<protein>
    <submittedName>
        <fullName evidence="1">Uncharacterized protein</fullName>
    </submittedName>
</protein>
<name>A0A8J7MC73_9BACT</name>
<dbReference type="RefSeq" id="WP_200310375.1">
    <property type="nucleotide sequence ID" value="NZ_JAENIM010000021.1"/>
</dbReference>
<accession>A0A8J7MC73</accession>
<gene>
    <name evidence="1" type="ORF">JIN82_04115</name>
</gene>
<organism evidence="1 2">
    <name type="scientific">Persicirhabdus sediminis</name>
    <dbReference type="NCBI Taxonomy" id="454144"/>
    <lineage>
        <taxon>Bacteria</taxon>
        <taxon>Pseudomonadati</taxon>
        <taxon>Verrucomicrobiota</taxon>
        <taxon>Verrucomicrobiia</taxon>
        <taxon>Verrucomicrobiales</taxon>
        <taxon>Verrucomicrobiaceae</taxon>
        <taxon>Persicirhabdus</taxon>
    </lineage>
</organism>
<reference evidence="1" key="1">
    <citation type="submission" date="2021-01" db="EMBL/GenBank/DDBJ databases">
        <title>Modified the classification status of verrucomicrobia.</title>
        <authorList>
            <person name="Feng X."/>
        </authorList>
    </citation>
    <scope>NUCLEOTIDE SEQUENCE</scope>
    <source>
        <strain evidence="1">_KCTC 22039</strain>
    </source>
</reference>
<keyword evidence="2" id="KW-1185">Reference proteome</keyword>
<dbReference type="AlphaFoldDB" id="A0A8J7MC73"/>
<comment type="caution">
    <text evidence="1">The sequence shown here is derived from an EMBL/GenBank/DDBJ whole genome shotgun (WGS) entry which is preliminary data.</text>
</comment>
<dbReference type="Proteomes" id="UP000624703">
    <property type="component" value="Unassembled WGS sequence"/>
</dbReference>